<evidence type="ECO:0000313" key="2">
    <source>
        <dbReference type="Proteomes" id="UP001278571"/>
    </source>
</evidence>
<dbReference type="SUPFAM" id="SSF160631">
    <property type="entry name" value="SMI1/KNR4-like"/>
    <property type="match status" value="1"/>
</dbReference>
<organism evidence="1 2">
    <name type="scientific">Streptomyces roseolus</name>
    <dbReference type="NCBI Taxonomy" id="67358"/>
    <lineage>
        <taxon>Bacteria</taxon>
        <taxon>Bacillati</taxon>
        <taxon>Actinomycetota</taxon>
        <taxon>Actinomycetes</taxon>
        <taxon>Kitasatosporales</taxon>
        <taxon>Streptomycetaceae</taxon>
        <taxon>Streptomyces</taxon>
    </lineage>
</organism>
<evidence type="ECO:0000313" key="1">
    <source>
        <dbReference type="EMBL" id="MDX2297338.1"/>
    </source>
</evidence>
<dbReference type="InterPro" id="IPR037883">
    <property type="entry name" value="Knr4/Smi1-like_sf"/>
</dbReference>
<comment type="caution">
    <text evidence="1">The sequence shown here is derived from an EMBL/GenBank/DDBJ whole genome shotgun (WGS) entry which is preliminary data.</text>
</comment>
<dbReference type="Proteomes" id="UP001278571">
    <property type="component" value="Unassembled WGS sequence"/>
</dbReference>
<reference evidence="1 2" key="1">
    <citation type="submission" date="2023-10" db="EMBL/GenBank/DDBJ databases">
        <authorList>
            <person name="Wang X.X."/>
        </authorList>
    </citation>
    <scope>NUCLEOTIDE SEQUENCE [LARGE SCALE GENOMIC DNA]</scope>
    <source>
        <strain evidence="1 2">NBRC 12816</strain>
    </source>
</reference>
<gene>
    <name evidence="1" type="ORF">R2363_34810</name>
</gene>
<dbReference type="Gene3D" id="3.40.1580.10">
    <property type="entry name" value="SMI1/KNR4-like"/>
    <property type="match status" value="1"/>
</dbReference>
<protein>
    <submittedName>
        <fullName evidence="1">SMI1/KNR4 family protein</fullName>
    </submittedName>
</protein>
<dbReference type="EMBL" id="JAWJZF010000517">
    <property type="protein sequence ID" value="MDX2297338.1"/>
    <property type="molecule type" value="Genomic_DNA"/>
</dbReference>
<accession>A0ABU4KHS4</accession>
<proteinExistence type="predicted"/>
<sequence length="179" mass="20469">MEKTVVAEIAELLGEPRFHWTDPGPWEEMEREFGMRFPDDFRAIVDAYGSILVNDQVYLMHPARHLLHSLDRHVRDDLEMWREEDMAEYLPSPVGAGPGELIPVATCVTGEAVFLCVPDDASAKWRVVVQEFDSPAWTLYELTFREWLLAYLKGRDVTVCVRDRAPDGPFYAFLPGGPE</sequence>
<dbReference type="RefSeq" id="WP_319013466.1">
    <property type="nucleotide sequence ID" value="NZ_JAWJZF010000517.1"/>
</dbReference>
<name>A0ABU4KHS4_9ACTN</name>
<keyword evidence="2" id="KW-1185">Reference proteome</keyword>